<evidence type="ECO:0000256" key="8">
    <source>
        <dbReference type="ARBA" id="ARBA00023157"/>
    </source>
</evidence>
<dbReference type="GO" id="GO:0050660">
    <property type="term" value="F:flavin adenine dinucleotide binding"/>
    <property type="evidence" value="ECO:0007669"/>
    <property type="project" value="InterPro"/>
</dbReference>
<reference evidence="18" key="1">
    <citation type="submission" date="2015-07" db="EMBL/GenBank/DDBJ databases">
        <title>Genome sequencing of Sunxiuqinia dokdonensis strain SK.</title>
        <authorList>
            <person name="Ahn S."/>
            <person name="Kim B.-C."/>
        </authorList>
    </citation>
    <scope>NUCLEOTIDE SEQUENCE [LARGE SCALE GENOMIC DNA]</scope>
    <source>
        <strain evidence="18">SK</strain>
    </source>
</reference>
<organism evidence="17 18">
    <name type="scientific">Sunxiuqinia dokdonensis</name>
    <dbReference type="NCBI Taxonomy" id="1409788"/>
    <lineage>
        <taxon>Bacteria</taxon>
        <taxon>Pseudomonadati</taxon>
        <taxon>Bacteroidota</taxon>
        <taxon>Bacteroidia</taxon>
        <taxon>Marinilabiliales</taxon>
        <taxon>Prolixibacteraceae</taxon>
        <taxon>Sunxiuqinia</taxon>
    </lineage>
</organism>
<dbReference type="PANTHER" id="PTHR22912">
    <property type="entry name" value="DISULFIDE OXIDOREDUCTASE"/>
    <property type="match status" value="1"/>
</dbReference>
<feature type="binding site" evidence="12">
    <location>
        <position position="274"/>
    </location>
    <ligand>
        <name>NAD(+)</name>
        <dbReference type="ChEBI" id="CHEBI:57540"/>
    </ligand>
</feature>
<dbReference type="GO" id="GO:0004148">
    <property type="term" value="F:dihydrolipoyl dehydrogenase (NADH) activity"/>
    <property type="evidence" value="ECO:0007669"/>
    <property type="project" value="UniProtKB-EC"/>
</dbReference>
<evidence type="ECO:0000259" key="15">
    <source>
        <dbReference type="Pfam" id="PF02852"/>
    </source>
</evidence>
<evidence type="ECO:0000259" key="16">
    <source>
        <dbReference type="Pfam" id="PF07992"/>
    </source>
</evidence>
<evidence type="ECO:0000256" key="2">
    <source>
        <dbReference type="ARBA" id="ARBA00012608"/>
    </source>
</evidence>
<dbReference type="NCBIfam" id="TIGR01350">
    <property type="entry name" value="lipoamide_DH"/>
    <property type="match status" value="1"/>
</dbReference>
<comment type="miscellaneous">
    <text evidence="14">The active site is a redox-active disulfide bond.</text>
</comment>
<dbReference type="InterPro" id="IPR012999">
    <property type="entry name" value="Pyr_OxRdtase_I_AS"/>
</dbReference>
<dbReference type="SUPFAM" id="SSF51905">
    <property type="entry name" value="FAD/NAD(P)-binding domain"/>
    <property type="match status" value="1"/>
</dbReference>
<comment type="similarity">
    <text evidence="1 14">Belongs to the class-I pyridine nucleotide-disulfide oxidoreductase family.</text>
</comment>
<dbReference type="Pfam" id="PF07992">
    <property type="entry name" value="Pyr_redox_2"/>
    <property type="match status" value="1"/>
</dbReference>
<dbReference type="Proteomes" id="UP000036958">
    <property type="component" value="Unassembled WGS sequence"/>
</dbReference>
<feature type="active site" description="Proton acceptor" evidence="11">
    <location>
        <position position="447"/>
    </location>
</feature>
<dbReference type="AlphaFoldDB" id="A0A0L8VAP3"/>
<evidence type="ECO:0000256" key="9">
    <source>
        <dbReference type="ARBA" id="ARBA00023284"/>
    </source>
</evidence>
<protein>
    <recommendedName>
        <fullName evidence="3 14">Dihydrolipoyl dehydrogenase</fullName>
        <ecNumber evidence="2 14">1.8.1.4</ecNumber>
    </recommendedName>
</protein>
<keyword evidence="9 14" id="KW-0676">Redox-active center</keyword>
<evidence type="ECO:0000313" key="18">
    <source>
        <dbReference type="Proteomes" id="UP000036958"/>
    </source>
</evidence>
<feature type="domain" description="Pyridine nucleotide-disulphide oxidoreductase dimerisation" evidence="15">
    <location>
        <begin position="349"/>
        <end position="458"/>
    </location>
</feature>
<dbReference type="InterPro" id="IPR006258">
    <property type="entry name" value="Lipoamide_DH"/>
</dbReference>
<dbReference type="STRING" id="1409788.NC99_19390"/>
<dbReference type="InterPro" id="IPR004099">
    <property type="entry name" value="Pyr_nucl-diS_OxRdtase_dimer"/>
</dbReference>
<dbReference type="PIRSF" id="PIRSF000350">
    <property type="entry name" value="Mercury_reductase_MerA"/>
    <property type="match status" value="1"/>
</dbReference>
<dbReference type="PRINTS" id="PR00411">
    <property type="entry name" value="PNDRDTASEI"/>
</dbReference>
<name>A0A0L8VAP3_9BACT</name>
<comment type="cofactor">
    <cofactor evidence="12 14">
        <name>FAD</name>
        <dbReference type="ChEBI" id="CHEBI:57692"/>
    </cofactor>
    <text evidence="12 14">Binds 1 FAD per subunit.</text>
</comment>
<evidence type="ECO:0000256" key="10">
    <source>
        <dbReference type="ARBA" id="ARBA00049187"/>
    </source>
</evidence>
<evidence type="ECO:0000256" key="6">
    <source>
        <dbReference type="ARBA" id="ARBA00023002"/>
    </source>
</evidence>
<dbReference type="OrthoDB" id="9800167at2"/>
<gene>
    <name evidence="17" type="ORF">NC99_19390</name>
</gene>
<keyword evidence="12" id="KW-0547">Nucleotide-binding</keyword>
<dbReference type="InterPro" id="IPR050151">
    <property type="entry name" value="Class-I_Pyr_Nuc-Dis_Oxidored"/>
</dbReference>
<evidence type="ECO:0000256" key="13">
    <source>
        <dbReference type="PIRSR" id="PIRSR000350-4"/>
    </source>
</evidence>
<keyword evidence="8" id="KW-1015">Disulfide bond</keyword>
<dbReference type="Pfam" id="PF02852">
    <property type="entry name" value="Pyr_redox_dim"/>
    <property type="match status" value="1"/>
</dbReference>
<evidence type="ECO:0000256" key="11">
    <source>
        <dbReference type="PIRSR" id="PIRSR000350-2"/>
    </source>
</evidence>
<dbReference type="EMBL" id="LGIA01000147">
    <property type="protein sequence ID" value="KOH45247.1"/>
    <property type="molecule type" value="Genomic_DNA"/>
</dbReference>
<keyword evidence="5 12" id="KW-0274">FAD</keyword>
<dbReference type="SUPFAM" id="SSF55424">
    <property type="entry name" value="FAD/NAD-linked reductases, dimerisation (C-terminal) domain"/>
    <property type="match status" value="1"/>
</dbReference>
<evidence type="ECO:0000256" key="7">
    <source>
        <dbReference type="ARBA" id="ARBA00023027"/>
    </source>
</evidence>
<feature type="domain" description="FAD/NAD(P)-binding" evidence="16">
    <location>
        <begin position="8"/>
        <end position="330"/>
    </location>
</feature>
<feature type="binding site" evidence="12">
    <location>
        <position position="315"/>
    </location>
    <ligand>
        <name>FAD</name>
        <dbReference type="ChEBI" id="CHEBI:57692"/>
    </ligand>
</feature>
<dbReference type="PRINTS" id="PR00368">
    <property type="entry name" value="FADPNR"/>
</dbReference>
<dbReference type="PROSITE" id="PS00076">
    <property type="entry name" value="PYRIDINE_REDOX_1"/>
    <property type="match status" value="1"/>
</dbReference>
<keyword evidence="4 14" id="KW-0285">Flavoprotein</keyword>
<evidence type="ECO:0000256" key="12">
    <source>
        <dbReference type="PIRSR" id="PIRSR000350-3"/>
    </source>
</evidence>
<evidence type="ECO:0000256" key="14">
    <source>
        <dbReference type="RuleBase" id="RU003692"/>
    </source>
</evidence>
<comment type="caution">
    <text evidence="17">The sequence shown here is derived from an EMBL/GenBank/DDBJ whole genome shotgun (WGS) entry which is preliminary data.</text>
</comment>
<feature type="disulfide bond" description="Redox-active" evidence="13">
    <location>
        <begin position="45"/>
        <end position="50"/>
    </location>
</feature>
<feature type="binding site" evidence="12">
    <location>
        <begin position="183"/>
        <end position="190"/>
    </location>
    <ligand>
        <name>NAD(+)</name>
        <dbReference type="ChEBI" id="CHEBI:57540"/>
    </ligand>
</feature>
<dbReference type="Gene3D" id="3.30.390.30">
    <property type="match status" value="1"/>
</dbReference>
<evidence type="ECO:0000256" key="4">
    <source>
        <dbReference type="ARBA" id="ARBA00022630"/>
    </source>
</evidence>
<dbReference type="InterPro" id="IPR001100">
    <property type="entry name" value="Pyr_nuc-diS_OxRdtase"/>
</dbReference>
<dbReference type="InterPro" id="IPR016156">
    <property type="entry name" value="FAD/NAD-linked_Rdtase_dimer_sf"/>
</dbReference>
<feature type="binding site" evidence="12">
    <location>
        <position position="206"/>
    </location>
    <ligand>
        <name>NAD(+)</name>
        <dbReference type="ChEBI" id="CHEBI:57540"/>
    </ligand>
</feature>
<dbReference type="InterPro" id="IPR036188">
    <property type="entry name" value="FAD/NAD-bd_sf"/>
</dbReference>
<evidence type="ECO:0000256" key="1">
    <source>
        <dbReference type="ARBA" id="ARBA00007532"/>
    </source>
</evidence>
<keyword evidence="7 12" id="KW-0520">NAD</keyword>
<evidence type="ECO:0000313" key="17">
    <source>
        <dbReference type="EMBL" id="KOH45247.1"/>
    </source>
</evidence>
<dbReference type="FunFam" id="3.30.390.30:FF:000001">
    <property type="entry name" value="Dihydrolipoyl dehydrogenase"/>
    <property type="match status" value="1"/>
</dbReference>
<evidence type="ECO:0000256" key="3">
    <source>
        <dbReference type="ARBA" id="ARBA00016961"/>
    </source>
</evidence>
<keyword evidence="6 14" id="KW-0560">Oxidoreductase</keyword>
<dbReference type="InterPro" id="IPR023753">
    <property type="entry name" value="FAD/NAD-binding_dom"/>
</dbReference>
<evidence type="ECO:0000256" key="5">
    <source>
        <dbReference type="ARBA" id="ARBA00022827"/>
    </source>
</evidence>
<dbReference type="EC" id="1.8.1.4" evidence="2 14"/>
<proteinExistence type="inferred from homology"/>
<keyword evidence="18" id="KW-1185">Reference proteome</keyword>
<dbReference type="GO" id="GO:0006103">
    <property type="term" value="P:2-oxoglutarate metabolic process"/>
    <property type="evidence" value="ECO:0007669"/>
    <property type="project" value="TreeGrafter"/>
</dbReference>
<dbReference type="Gene3D" id="3.50.50.60">
    <property type="entry name" value="FAD/NAD(P)-binding domain"/>
    <property type="match status" value="2"/>
</dbReference>
<dbReference type="PANTHER" id="PTHR22912:SF160">
    <property type="entry name" value="DIHYDROLIPOYL DEHYDROGENASE"/>
    <property type="match status" value="1"/>
</dbReference>
<dbReference type="PATRIC" id="fig|1409788.3.peg.2009"/>
<comment type="catalytic activity">
    <reaction evidence="10 14">
        <text>N(6)-[(R)-dihydrolipoyl]-L-lysyl-[protein] + NAD(+) = N(6)-[(R)-lipoyl]-L-lysyl-[protein] + NADH + H(+)</text>
        <dbReference type="Rhea" id="RHEA:15045"/>
        <dbReference type="Rhea" id="RHEA-COMP:10474"/>
        <dbReference type="Rhea" id="RHEA-COMP:10475"/>
        <dbReference type="ChEBI" id="CHEBI:15378"/>
        <dbReference type="ChEBI" id="CHEBI:57540"/>
        <dbReference type="ChEBI" id="CHEBI:57945"/>
        <dbReference type="ChEBI" id="CHEBI:83099"/>
        <dbReference type="ChEBI" id="CHEBI:83100"/>
        <dbReference type="EC" id="1.8.1.4"/>
    </reaction>
</comment>
<accession>A0A0L8VAP3</accession>
<sequence>MNNDKKHELVIIGAGPGGYRAAFMAADLGLKVTLVDPEVNPGGVCLYRGCIPTKALLHLSKIKKDAAEADAMGLHFSAAEIDVKKVANWKSKVVKKLTAGLGQLVKARKINYIRAYAKFIDSKTLELKHENGDVEKITFQKAIIATGATPVELPGMEFDKPGILNASKALELKEIPDKLLVIGGGYIGLEMATIYHALGSKVSIAELTDDFMPGMDKDLVAEYKKASKEMFQDVFLKTKLVKVDKKGDALQVTFEDSEQKTFRKPYDQVLVAVGQKPNTDSLALEKTAIELDEKGFIKVNEQQETTGKNVFAIGDVAGAPLLAHKASYEGKVAAEVIAGKKSTNDAKVIPAVIYTEPEIATCGLSEKEAKDNDISYKVAKFPWAASGRAVAMNETIGFTKLLINPENERILGAGIVGKNAGDLIPELALSIEMAATAEDLALTIHPHPTLSETIMEAAELFYGHPAHTFVKKK</sequence>
<dbReference type="RefSeq" id="WP_053182472.1">
    <property type="nucleotide sequence ID" value="NZ_LGIA01000147.1"/>
</dbReference>
<feature type="binding site" evidence="12">
    <location>
        <position position="54"/>
    </location>
    <ligand>
        <name>FAD</name>
        <dbReference type="ChEBI" id="CHEBI:57692"/>
    </ligand>
</feature>